<dbReference type="PRINTS" id="PR01997">
    <property type="entry name" value="MTP2FAMILY"/>
</dbReference>
<gene>
    <name evidence="1" type="ORF">CHH72_00535</name>
</gene>
<comment type="caution">
    <text evidence="1">The sequence shown here is derived from an EMBL/GenBank/DDBJ whole genome shotgun (WGS) entry which is preliminary data.</text>
</comment>
<dbReference type="EMBL" id="NPCC01000002">
    <property type="protein sequence ID" value="PAE90940.1"/>
    <property type="molecule type" value="Genomic_DNA"/>
</dbReference>
<dbReference type="InterPro" id="IPR011855">
    <property type="entry name" value="Phgtail_TP901_1"/>
</dbReference>
<dbReference type="InterPro" id="IPR022345">
    <property type="entry name" value="Phage_69_Orf23_MTP"/>
</dbReference>
<dbReference type="RefSeq" id="WP_095326004.1">
    <property type="nucleotide sequence ID" value="NZ_NPCC01000002.1"/>
</dbReference>
<name>A0A268P6N5_SHOCL</name>
<reference evidence="1 2" key="1">
    <citation type="submission" date="2017-07" db="EMBL/GenBank/DDBJ databases">
        <title>Isolation and whole genome analysis of endospore-forming bacteria from heroin.</title>
        <authorList>
            <person name="Kalinowski J."/>
            <person name="Ahrens B."/>
            <person name="Al-Dilaimi A."/>
            <person name="Winkler A."/>
            <person name="Wibberg D."/>
            <person name="Schleenbecker U."/>
            <person name="Ruckert C."/>
            <person name="Wolfel R."/>
            <person name="Grass G."/>
        </authorList>
    </citation>
    <scope>NUCLEOTIDE SEQUENCE [LARGE SCALE GENOMIC DNA]</scope>
    <source>
        <strain evidence="1 2">7539</strain>
    </source>
</reference>
<dbReference type="Proteomes" id="UP000216207">
    <property type="component" value="Unassembled WGS sequence"/>
</dbReference>
<organism evidence="1 2">
    <name type="scientific">Shouchella clausii</name>
    <name type="common">Alkalihalobacillus clausii</name>
    <dbReference type="NCBI Taxonomy" id="79880"/>
    <lineage>
        <taxon>Bacteria</taxon>
        <taxon>Bacillati</taxon>
        <taxon>Bacillota</taxon>
        <taxon>Bacilli</taxon>
        <taxon>Bacillales</taxon>
        <taxon>Bacillaceae</taxon>
        <taxon>Shouchella</taxon>
    </lineage>
</organism>
<dbReference type="AlphaFoldDB" id="A0A268P6N5"/>
<proteinExistence type="predicted"/>
<dbReference type="NCBIfam" id="TIGR02126">
    <property type="entry name" value="phgtail_TP901_1"/>
    <property type="match status" value="1"/>
</dbReference>
<evidence type="ECO:0000313" key="2">
    <source>
        <dbReference type="Proteomes" id="UP000216207"/>
    </source>
</evidence>
<evidence type="ECO:0000313" key="1">
    <source>
        <dbReference type="EMBL" id="PAE90940.1"/>
    </source>
</evidence>
<sequence>MPDQKPEMMQGKNRILLFRLLKNQNADAAKLVFQTEHTFSYSRSLDRIVTKDGTIVKVGELEAEVSIDAIQAKKDPTSAMLQEAAIKGEKLELWEVSVDDDLKNEEGKYPAVYAQGYLDSWEPASPAEDEATVSSNFIVELEPQFGFATLTEEQEEVVQYAFKDTVAGEEQGGVEG</sequence>
<protein>
    <submittedName>
        <fullName evidence="1">Phage major tail protein, TP901-1 family</fullName>
    </submittedName>
</protein>
<accession>A0A268P6N5</accession>
<dbReference type="Pfam" id="PF06199">
    <property type="entry name" value="Phage_tail_2"/>
    <property type="match status" value="1"/>
</dbReference>